<gene>
    <name evidence="1" type="ORF">MNBD_GAMMA11-740</name>
</gene>
<dbReference type="EMBL" id="UOFG01000150">
    <property type="protein sequence ID" value="VAW61587.1"/>
    <property type="molecule type" value="Genomic_DNA"/>
</dbReference>
<reference evidence="1" key="1">
    <citation type="submission" date="2018-06" db="EMBL/GenBank/DDBJ databases">
        <authorList>
            <person name="Zhirakovskaya E."/>
        </authorList>
    </citation>
    <scope>NUCLEOTIDE SEQUENCE</scope>
</reference>
<protein>
    <recommendedName>
        <fullName evidence="2">NAD-dependent epimerase/dehydratase domain-containing protein</fullName>
    </recommendedName>
</protein>
<organism evidence="1">
    <name type="scientific">hydrothermal vent metagenome</name>
    <dbReference type="NCBI Taxonomy" id="652676"/>
    <lineage>
        <taxon>unclassified sequences</taxon>
        <taxon>metagenomes</taxon>
        <taxon>ecological metagenomes</taxon>
    </lineage>
</organism>
<evidence type="ECO:0008006" key="2">
    <source>
        <dbReference type="Google" id="ProtNLM"/>
    </source>
</evidence>
<dbReference type="Gene3D" id="3.40.50.720">
    <property type="entry name" value="NAD(P)-binding Rossmann-like Domain"/>
    <property type="match status" value="1"/>
</dbReference>
<sequence>MRKGDLRDTDYLDRALTGVDIICHAAGWSSFENTARKTSPPCLEPTIDLINRAIEWRISRFVNLSSLFVAPFSERNNADIKGKPRRYWPMINSTIAVEDYLRGYKSRCQFVNLRVGLYSGKRLNMGLLPLLLARSEHTALPFIQGPLGYLPLVDGQDIGQAFARAALAPLDAAYTSLNISGPETPSQTEAMRFLKEQTGQSPLSTGLPAMLAGPVLWLRGQLQKQGKQPLFTAAMLNMLKSPTIDNQPASRLLGYDPEISWQASLLDTLEYYKNQPLNKDLSQTVRALNIS</sequence>
<dbReference type="PANTHER" id="PTHR43245:SF13">
    <property type="entry name" value="UDP-D-APIOSE_UDP-D-XYLOSE SYNTHASE 2"/>
    <property type="match status" value="1"/>
</dbReference>
<dbReference type="PANTHER" id="PTHR43245">
    <property type="entry name" value="BIFUNCTIONAL POLYMYXIN RESISTANCE PROTEIN ARNA"/>
    <property type="match status" value="1"/>
</dbReference>
<proteinExistence type="predicted"/>
<evidence type="ECO:0000313" key="1">
    <source>
        <dbReference type="EMBL" id="VAW61587.1"/>
    </source>
</evidence>
<dbReference type="InterPro" id="IPR050177">
    <property type="entry name" value="Lipid_A_modif_metabolic_enz"/>
</dbReference>
<dbReference type="SUPFAM" id="SSF51735">
    <property type="entry name" value="NAD(P)-binding Rossmann-fold domains"/>
    <property type="match status" value="1"/>
</dbReference>
<name>A0A3B0XEP2_9ZZZZ</name>
<dbReference type="InterPro" id="IPR036291">
    <property type="entry name" value="NAD(P)-bd_dom_sf"/>
</dbReference>
<dbReference type="AlphaFoldDB" id="A0A3B0XEP2"/>
<accession>A0A3B0XEP2</accession>